<sequence length="482" mass="55028">MIKEQLEFGKEFASQEHKPHFDVVVIGQEDHECLRFEVGVSSQTHVWNRTLRPKQIPQIKRKNLFLGKDFKNFTIEAIWRMKQKMSLCQELQPLKRAKGSGINTKKSTNHTGSHLNECPTCAGEVMANASHVVGCAGEEATSLEATENADHKMISEESPISELSKRPYLSLKVLLPSVTEWHQRWHVRNRKRFRLLRILWFTLAAVNLNHLVILLTSLIYTLYVNSWVEMHKLPITDERHDSGLLYYETNCVAIYPEYTGQEDWYMLDFLPYATLPKKRAVFAMSVQITTFQECYNAFWLGVHPSKRQFVNGQLRFLGKRAELSCLQSGRSKVNETATVANCLTVSFRFRLRSATDFSGLKRWGSAYDPKPIVAYIGGHGLLYHRPQLIPLNIVSELDVLYVVIRYRLGVFGFGDFGTPDYGLNHGVEDVRKALQWLYENARLFGGSPKDMTLIGEDSGASIALTVSGDRYVSQENENSTQV</sequence>
<dbReference type="Pfam" id="PF00135">
    <property type="entry name" value="COesterase"/>
    <property type="match status" value="1"/>
</dbReference>
<keyword evidence="1" id="KW-0812">Transmembrane</keyword>
<evidence type="ECO:0000259" key="2">
    <source>
        <dbReference type="Pfam" id="PF00135"/>
    </source>
</evidence>
<reference evidence="4" key="1">
    <citation type="submission" date="2022-11" db="UniProtKB">
        <authorList>
            <consortium name="WormBaseParasite"/>
        </authorList>
    </citation>
    <scope>IDENTIFICATION</scope>
</reference>
<dbReference type="Proteomes" id="UP000887562">
    <property type="component" value="Unplaced"/>
</dbReference>
<dbReference type="PANTHER" id="PTHR45237">
    <property type="entry name" value="POSSIBLE PARA-NITROBENZYL ESTERASE"/>
    <property type="match status" value="1"/>
</dbReference>
<protein>
    <submittedName>
        <fullName evidence="4">Carboxylesterase type B domain-containing protein</fullName>
    </submittedName>
</protein>
<dbReference type="InterPro" id="IPR029058">
    <property type="entry name" value="AB_hydrolase_fold"/>
</dbReference>
<feature type="domain" description="Carboxylesterase type B" evidence="2">
    <location>
        <begin position="322"/>
        <end position="463"/>
    </location>
</feature>
<accession>A0A915F069</accession>
<evidence type="ECO:0000256" key="1">
    <source>
        <dbReference type="SAM" id="Phobius"/>
    </source>
</evidence>
<feature type="transmembrane region" description="Helical" evidence="1">
    <location>
        <begin position="198"/>
        <end position="223"/>
    </location>
</feature>
<dbReference type="WBParaSite" id="maker-E.canG7_contigs_8353-snap-gene-0.35-mRNA-1">
    <property type="protein sequence ID" value="maker-E.canG7_contigs_8353-snap-gene-0.35-mRNA-1"/>
    <property type="gene ID" value="EcG7_00636"/>
</dbReference>
<dbReference type="AlphaFoldDB" id="A0A915F069"/>
<evidence type="ECO:0000313" key="4">
    <source>
        <dbReference type="WBParaSite" id="maker-E.canG7_contigs_8353-snap-gene-0.35-mRNA-1"/>
    </source>
</evidence>
<keyword evidence="1" id="KW-1133">Transmembrane helix</keyword>
<proteinExistence type="predicted"/>
<keyword evidence="3" id="KW-1185">Reference proteome</keyword>
<evidence type="ECO:0000313" key="3">
    <source>
        <dbReference type="Proteomes" id="UP000887562"/>
    </source>
</evidence>
<dbReference type="SUPFAM" id="SSF53474">
    <property type="entry name" value="alpha/beta-Hydrolases"/>
    <property type="match status" value="1"/>
</dbReference>
<dbReference type="InterPro" id="IPR002018">
    <property type="entry name" value="CarbesteraseB"/>
</dbReference>
<organism evidence="3 4">
    <name type="scientific">Echinococcus canadensis</name>
    <dbReference type="NCBI Taxonomy" id="519352"/>
    <lineage>
        <taxon>Eukaryota</taxon>
        <taxon>Metazoa</taxon>
        <taxon>Spiralia</taxon>
        <taxon>Lophotrochozoa</taxon>
        <taxon>Platyhelminthes</taxon>
        <taxon>Cestoda</taxon>
        <taxon>Eucestoda</taxon>
        <taxon>Cyclophyllidea</taxon>
        <taxon>Taeniidae</taxon>
        <taxon>Echinococcus</taxon>
        <taxon>Echinococcus canadensis group</taxon>
    </lineage>
</organism>
<dbReference type="PANTHER" id="PTHR45237:SF2">
    <property type="entry name" value="POSSIBLE PARA-NITROBENZYL ESTERASE"/>
    <property type="match status" value="1"/>
</dbReference>
<keyword evidence="1" id="KW-0472">Membrane</keyword>
<name>A0A915F069_9CEST</name>
<dbReference type="Gene3D" id="3.40.50.1820">
    <property type="entry name" value="alpha/beta hydrolase"/>
    <property type="match status" value="1"/>
</dbReference>